<comment type="similarity">
    <text evidence="3">Belongs to the PPR family. PCMP-E subfamily.</text>
</comment>
<sequence length="810" mass="90556">MHVAVHRNELYSDAIDMFVKLITDTEFNADNFTFPCVIKACTGSLDRGLGEVIHGMVIKMGLLLDVFVGNALIAMYGKFGFVDAAVKVFHYMPVRNLVSWNSIISGFSENGFSKDCFDMLVEMMAGEEGLLPDIATLVTVLPVCAREVDVQMGIRIHGLAVKLGLSEDVRVNNSLVDMYSKCGYLTEAQMLFDKNNRKNAVSWNTMIGGLCTKGYIFEAFNLFREMQMQEDIEVNEVTVLNILPACLEISQLRSLKELHGYSIRHGFQYDELVANGFVAAYAKCGMLICAERVFYSMETKTVNSWNALIGGCAQNGDPRKALNLYIQMTYSGLVPDWFTIGSLLLASAHLKSLRYGKEVHGFVLRHGLEIDSFIGISLLSLYIHCGESSSARLLFDGMEEKSSVSWNAMISGYSQNGLPEDALILFRKLVSDGFQPSDIAVVSVLGACSQQSALRLGKETHCYALKALLMEDVFVACSTIDMYAKSGCIKESRSVFDGLKNKDLASWNAIIAAYGVHGDGEESIELFERMRKVGQMPDGFTFIGILTVCSHAGLVEEGLKYFNEMQNFHGIEPKLEHYACVMDMLGRAGRLDDALRLVHEMPEQPDSRVWSSLLSFCRNFGELEIGQIVAEKLLELEPKNVENYVSLSNLYAGSGRWDDVRRVRQMIKDIGLQKDAGCSWIELGGKVHSFVAGDNLLPQSKEMSMTWRKLEKKMCKIGYKPNTSAVLHDVDEEKKIEKLRGHSEKLAICFGLLNTTKGTTLRIFKNLRICVDCHNASKFMSEVTGREIIIRDNKRFHHFKDGLCSCGDYW</sequence>
<dbReference type="eggNOG" id="KOG4197">
    <property type="taxonomic scope" value="Eukaryota"/>
</dbReference>
<dbReference type="FunFam" id="1.25.40.10:FF:000351">
    <property type="entry name" value="Pentatricopeptide repeat-containing protein"/>
    <property type="match status" value="1"/>
</dbReference>
<reference evidence="7" key="1">
    <citation type="journal article" date="2010" name="Nat. Biotechnol.">
        <title>Draft genome sequence of the oilseed species Ricinus communis.</title>
        <authorList>
            <person name="Chan A.P."/>
            <person name="Crabtree J."/>
            <person name="Zhao Q."/>
            <person name="Lorenzi H."/>
            <person name="Orvis J."/>
            <person name="Puiu D."/>
            <person name="Melake-Berhan A."/>
            <person name="Jones K.M."/>
            <person name="Redman J."/>
            <person name="Chen G."/>
            <person name="Cahoon E.B."/>
            <person name="Gedil M."/>
            <person name="Stanke M."/>
            <person name="Haas B.J."/>
            <person name="Wortman J.R."/>
            <person name="Fraser-Liggett C.M."/>
            <person name="Ravel J."/>
            <person name="Rabinowicz P.D."/>
        </authorList>
    </citation>
    <scope>NUCLEOTIDE SEQUENCE [LARGE SCALE GENOMIC DNA]</scope>
    <source>
        <strain evidence="7">cv. Hale</strain>
    </source>
</reference>
<accession>B9RE87</accession>
<protein>
    <submittedName>
        <fullName evidence="6">Pentatricopeptide repeat-containing protein, putative</fullName>
    </submittedName>
</protein>
<feature type="repeat" description="PPR" evidence="4">
    <location>
        <begin position="574"/>
        <end position="604"/>
    </location>
</feature>
<dbReference type="GO" id="GO:0003729">
    <property type="term" value="F:mRNA binding"/>
    <property type="evidence" value="ECO:0007669"/>
    <property type="project" value="UniProtKB-ARBA"/>
</dbReference>
<dbReference type="InParanoid" id="B9RE87"/>
<dbReference type="Gene3D" id="1.25.40.10">
    <property type="entry name" value="Tetratricopeptide repeat domain"/>
    <property type="match status" value="4"/>
</dbReference>
<dbReference type="Pfam" id="PF13041">
    <property type="entry name" value="PPR_2"/>
    <property type="match status" value="3"/>
</dbReference>
<dbReference type="InterPro" id="IPR046848">
    <property type="entry name" value="E_motif"/>
</dbReference>
<evidence type="ECO:0000313" key="6">
    <source>
        <dbReference type="EMBL" id="EEF50695.1"/>
    </source>
</evidence>
<evidence type="ECO:0000256" key="2">
    <source>
        <dbReference type="ARBA" id="ARBA00022737"/>
    </source>
</evidence>
<dbReference type="FunFam" id="1.25.40.10:FF:000073">
    <property type="entry name" value="Pentatricopeptide repeat-containing protein chloroplastic"/>
    <property type="match status" value="1"/>
</dbReference>
<evidence type="ECO:0000313" key="7">
    <source>
        <dbReference type="Proteomes" id="UP000008311"/>
    </source>
</evidence>
<feature type="repeat" description="PPR" evidence="4">
    <location>
        <begin position="402"/>
        <end position="436"/>
    </location>
</feature>
<dbReference type="PROSITE" id="PS51375">
    <property type="entry name" value="PPR"/>
    <property type="match status" value="6"/>
</dbReference>
<feature type="repeat" description="PPR" evidence="4">
    <location>
        <begin position="65"/>
        <end position="99"/>
    </location>
</feature>
<dbReference type="FunFam" id="1.25.40.10:FF:000344">
    <property type="entry name" value="Pentatricopeptide repeat-containing protein"/>
    <property type="match status" value="1"/>
</dbReference>
<comment type="similarity">
    <text evidence="1">Belongs to the PPR family. PCMP-H subfamily.</text>
</comment>
<dbReference type="EMBL" id="EQ973775">
    <property type="protein sequence ID" value="EEF50695.1"/>
    <property type="molecule type" value="Genomic_DNA"/>
</dbReference>
<dbReference type="FunCoup" id="B9RE87">
    <property type="interactions" value="759"/>
</dbReference>
<dbReference type="NCBIfam" id="TIGR00756">
    <property type="entry name" value="PPR"/>
    <property type="match status" value="7"/>
</dbReference>
<feature type="repeat" description="PPR" evidence="4">
    <location>
        <begin position="199"/>
        <end position="229"/>
    </location>
</feature>
<dbReference type="Pfam" id="PF01535">
    <property type="entry name" value="PPR"/>
    <property type="match status" value="7"/>
</dbReference>
<keyword evidence="2" id="KW-0677">Repeat</keyword>
<dbReference type="InterPro" id="IPR046960">
    <property type="entry name" value="PPR_At4g14850-like_plant"/>
</dbReference>
<feature type="domain" description="DYW" evidence="5">
    <location>
        <begin position="718"/>
        <end position="810"/>
    </location>
</feature>
<feature type="repeat" description="PPR" evidence="4">
    <location>
        <begin position="301"/>
        <end position="335"/>
    </location>
</feature>
<evidence type="ECO:0000256" key="3">
    <source>
        <dbReference type="ARBA" id="ARBA00061659"/>
    </source>
</evidence>
<dbReference type="PANTHER" id="PTHR47926:SF383">
    <property type="entry name" value="DYW DOMAIN-CONTAINING PROTEIN"/>
    <property type="match status" value="1"/>
</dbReference>
<dbReference type="AlphaFoldDB" id="B9RE87"/>
<dbReference type="Proteomes" id="UP000008311">
    <property type="component" value="Unassembled WGS sequence"/>
</dbReference>
<name>B9RE87_RICCO</name>
<dbReference type="InterPro" id="IPR032867">
    <property type="entry name" value="DYW_dom"/>
</dbReference>
<gene>
    <name evidence="6" type="ORF">RCOM_1619470</name>
</gene>
<dbReference type="STRING" id="3988.B9RE87"/>
<dbReference type="FunFam" id="1.25.40.10:FF:000361">
    <property type="entry name" value="Pentatricopeptide repeat-containing protein chloroplastic"/>
    <property type="match status" value="1"/>
</dbReference>
<dbReference type="GO" id="GO:0009451">
    <property type="term" value="P:RNA modification"/>
    <property type="evidence" value="ECO:0000318"/>
    <property type="project" value="GO_Central"/>
</dbReference>
<dbReference type="GO" id="GO:0008270">
    <property type="term" value="F:zinc ion binding"/>
    <property type="evidence" value="ECO:0007669"/>
    <property type="project" value="InterPro"/>
</dbReference>
<dbReference type="PANTHER" id="PTHR47926">
    <property type="entry name" value="PENTATRICOPEPTIDE REPEAT-CONTAINING PROTEIN"/>
    <property type="match status" value="1"/>
</dbReference>
<dbReference type="InterPro" id="IPR011990">
    <property type="entry name" value="TPR-like_helical_dom_sf"/>
</dbReference>
<evidence type="ECO:0000256" key="4">
    <source>
        <dbReference type="PROSITE-ProRule" id="PRU00708"/>
    </source>
</evidence>
<evidence type="ECO:0000259" key="5">
    <source>
        <dbReference type="Pfam" id="PF14432"/>
    </source>
</evidence>
<evidence type="ECO:0000256" key="1">
    <source>
        <dbReference type="ARBA" id="ARBA00006643"/>
    </source>
</evidence>
<dbReference type="FunFam" id="1.25.40.10:FF:000690">
    <property type="entry name" value="Pentatricopeptide repeat-containing protein"/>
    <property type="match status" value="1"/>
</dbReference>
<keyword evidence="7" id="KW-1185">Reference proteome</keyword>
<proteinExistence type="inferred from homology"/>
<dbReference type="InterPro" id="IPR002885">
    <property type="entry name" value="PPR_rpt"/>
</dbReference>
<feature type="repeat" description="PPR" evidence="4">
    <location>
        <begin position="503"/>
        <end position="537"/>
    </location>
</feature>
<dbReference type="Pfam" id="PF20431">
    <property type="entry name" value="E_motif"/>
    <property type="match status" value="1"/>
</dbReference>
<dbReference type="SUPFAM" id="SSF48452">
    <property type="entry name" value="TPR-like"/>
    <property type="match status" value="1"/>
</dbReference>
<dbReference type="Pfam" id="PF14432">
    <property type="entry name" value="DYW_deaminase"/>
    <property type="match status" value="1"/>
</dbReference>
<organism evidence="6 7">
    <name type="scientific">Ricinus communis</name>
    <name type="common">Castor bean</name>
    <dbReference type="NCBI Taxonomy" id="3988"/>
    <lineage>
        <taxon>Eukaryota</taxon>
        <taxon>Viridiplantae</taxon>
        <taxon>Streptophyta</taxon>
        <taxon>Embryophyta</taxon>
        <taxon>Tracheophyta</taxon>
        <taxon>Spermatophyta</taxon>
        <taxon>Magnoliopsida</taxon>
        <taxon>eudicotyledons</taxon>
        <taxon>Gunneridae</taxon>
        <taxon>Pentapetalae</taxon>
        <taxon>rosids</taxon>
        <taxon>fabids</taxon>
        <taxon>Malpighiales</taxon>
        <taxon>Euphorbiaceae</taxon>
        <taxon>Acalyphoideae</taxon>
        <taxon>Acalypheae</taxon>
        <taxon>Ricinus</taxon>
    </lineage>
</organism>